<feature type="coiled-coil region" evidence="5">
    <location>
        <begin position="422"/>
        <end position="449"/>
    </location>
</feature>
<evidence type="ECO:0000256" key="3">
    <source>
        <dbReference type="ARBA" id="ARBA00023054"/>
    </source>
</evidence>
<dbReference type="GO" id="GO:0009421">
    <property type="term" value="C:bacterial-type flagellum filament cap"/>
    <property type="evidence" value="ECO:0007669"/>
    <property type="project" value="InterPro"/>
</dbReference>
<dbReference type="InterPro" id="IPR010809">
    <property type="entry name" value="FliD_C"/>
</dbReference>
<keyword evidence="4 5" id="KW-0975">Bacterial flagellum</keyword>
<evidence type="ECO:0000313" key="9">
    <source>
        <dbReference type="Proteomes" id="UP000248783"/>
    </source>
</evidence>
<evidence type="ECO:0000313" key="8">
    <source>
        <dbReference type="EMBL" id="PZR54121.1"/>
    </source>
</evidence>
<dbReference type="PANTHER" id="PTHR30288">
    <property type="entry name" value="FLAGELLAR CAP/ASSEMBLY PROTEIN FLID"/>
    <property type="match status" value="1"/>
</dbReference>
<dbReference type="InterPro" id="IPR003481">
    <property type="entry name" value="FliD_N"/>
</dbReference>
<evidence type="ECO:0000256" key="2">
    <source>
        <dbReference type="ARBA" id="ARBA00011255"/>
    </source>
</evidence>
<feature type="domain" description="Flagellar hook-associated protein 2 N-terminal" evidence="6">
    <location>
        <begin position="11"/>
        <end position="108"/>
    </location>
</feature>
<dbReference type="Proteomes" id="UP000248783">
    <property type="component" value="Unassembled WGS sequence"/>
</dbReference>
<proteinExistence type="inferred from homology"/>
<accession>A0A2W5YH02</accession>
<dbReference type="InterPro" id="IPR040026">
    <property type="entry name" value="FliD"/>
</dbReference>
<dbReference type="RefSeq" id="WP_111249978.1">
    <property type="nucleotide sequence ID" value="NZ_QKWH01000002.1"/>
</dbReference>
<comment type="function">
    <text evidence="5">Required for morphogenesis and for the elongation of the flagellar filament by facilitating polymerization of the flagellin monomers at the tip of growing filament. Forms a capping structure, which prevents flagellin subunits (transported through the central channel of the flagellum) from leaking out without polymerization at the distal end.</text>
</comment>
<dbReference type="GO" id="GO:0005576">
    <property type="term" value="C:extracellular region"/>
    <property type="evidence" value="ECO:0007669"/>
    <property type="project" value="UniProtKB-SubCell"/>
</dbReference>
<evidence type="ECO:0000259" key="7">
    <source>
        <dbReference type="Pfam" id="PF07195"/>
    </source>
</evidence>
<organism evidence="8 9">
    <name type="scientific">Xylanimonas oleitrophica</name>
    <dbReference type="NCBI Taxonomy" id="2607479"/>
    <lineage>
        <taxon>Bacteria</taxon>
        <taxon>Bacillati</taxon>
        <taxon>Actinomycetota</taxon>
        <taxon>Actinomycetes</taxon>
        <taxon>Micrococcales</taxon>
        <taxon>Promicromonosporaceae</taxon>
        <taxon>Xylanimonas</taxon>
    </lineage>
</organism>
<comment type="subcellular location">
    <subcellularLocation>
        <location evidence="5">Secreted</location>
    </subcellularLocation>
    <subcellularLocation>
        <location evidence="5">Bacterial flagellum</location>
    </subcellularLocation>
</comment>
<keyword evidence="3 5" id="KW-0175">Coiled coil</keyword>
<evidence type="ECO:0000259" key="6">
    <source>
        <dbReference type="Pfam" id="PF02465"/>
    </source>
</evidence>
<evidence type="ECO:0000256" key="1">
    <source>
        <dbReference type="ARBA" id="ARBA00009764"/>
    </source>
</evidence>
<protein>
    <recommendedName>
        <fullName evidence="5">Flagellar hook-associated protein 2</fullName>
        <shortName evidence="5">HAP2</shortName>
    </recommendedName>
    <alternativeName>
        <fullName evidence="5">Flagellar cap protein</fullName>
    </alternativeName>
</protein>
<dbReference type="AlphaFoldDB" id="A0A2W5YH02"/>
<keyword evidence="5" id="KW-0964">Secreted</keyword>
<dbReference type="GO" id="GO:0071973">
    <property type="term" value="P:bacterial-type flagellum-dependent cell motility"/>
    <property type="evidence" value="ECO:0007669"/>
    <property type="project" value="TreeGrafter"/>
</dbReference>
<dbReference type="PANTHER" id="PTHR30288:SF0">
    <property type="entry name" value="FLAGELLAR HOOK-ASSOCIATED PROTEIN 2"/>
    <property type="match status" value="1"/>
</dbReference>
<name>A0A2W5YH02_9MICO</name>
<dbReference type="Pfam" id="PF02465">
    <property type="entry name" value="FliD_N"/>
    <property type="match status" value="1"/>
</dbReference>
<evidence type="ECO:0000256" key="4">
    <source>
        <dbReference type="ARBA" id="ARBA00023143"/>
    </source>
</evidence>
<evidence type="ECO:0000256" key="5">
    <source>
        <dbReference type="RuleBase" id="RU362066"/>
    </source>
</evidence>
<reference evidence="8 9" key="1">
    <citation type="submission" date="2018-06" db="EMBL/GenBank/DDBJ databases">
        <title>Whole genome sequencing of a novel hydrocarbon degrading bacterial strain, PW21 isolated from oil contaminated produced water sample.</title>
        <authorList>
            <person name="Nagkirti P."/>
            <person name="Shaikh A."/>
            <person name="Gowdaman V."/>
            <person name="Engineer A.E."/>
            <person name="Dagar S."/>
            <person name="Dhakephalkar P.K."/>
        </authorList>
    </citation>
    <scope>NUCLEOTIDE SEQUENCE [LARGE SCALE GENOMIC DNA]</scope>
    <source>
        <strain evidence="8 9">PW21</strain>
    </source>
</reference>
<sequence length="458" mass="46770">MAGLSVDGLISGLSTSALIDQLIAAEAVPQSLLKSKQSQTSSLVSALQALNTRVASLAEAAAKAAKPESWDAAKATSSSTDVTTSVASASAAQAGEVSFRVDAAATSQAVVTRGAFGLAENVLAGQPPVLTLTRGDTTVTIEPASGSLQDVVAAINQNPEAGVRATLVRGVTADGAVGYRLQLTGTQTGEQDGAFSVSGLVADESAELQTIRTASDARITLYAGSGAEQVMTSSTNTFEGLLSGVDVTVSAAAVGEDVTVSVARDDAALKSLASGLVGSLGVVLSEISSRTATTTTTAADGRTVVTGGLFSGDSTVRGLQQQLQSAMSFPVDGVSPSTVGLVINRDGTFTFDETKFAEALAADPAKVQKVVAGVAQRVADVAEAASDRYDGTLTTKITGQESIVKSLGDQIDAWDRRLALRRESLVRTYTQLETQLSRLQSQSAFLMSQLGVNNQNSN</sequence>
<comment type="caution">
    <text evidence="8">The sequence shown here is derived from an EMBL/GenBank/DDBJ whole genome shotgun (WGS) entry which is preliminary data.</text>
</comment>
<dbReference type="Pfam" id="PF07195">
    <property type="entry name" value="FliD_C"/>
    <property type="match status" value="1"/>
</dbReference>
<dbReference type="GO" id="GO:0009424">
    <property type="term" value="C:bacterial-type flagellum hook"/>
    <property type="evidence" value="ECO:0007669"/>
    <property type="project" value="UniProtKB-UniRule"/>
</dbReference>
<comment type="similarity">
    <text evidence="1 5">Belongs to the FliD family.</text>
</comment>
<keyword evidence="9" id="KW-1185">Reference proteome</keyword>
<dbReference type="EMBL" id="QKWH01000002">
    <property type="protein sequence ID" value="PZR54121.1"/>
    <property type="molecule type" value="Genomic_DNA"/>
</dbReference>
<comment type="subunit">
    <text evidence="2 5">Homopentamer.</text>
</comment>
<dbReference type="GO" id="GO:0007155">
    <property type="term" value="P:cell adhesion"/>
    <property type="evidence" value="ECO:0007669"/>
    <property type="project" value="InterPro"/>
</dbReference>
<feature type="domain" description="Flagellar hook-associated protein 2 C-terminal" evidence="7">
    <location>
        <begin position="215"/>
        <end position="440"/>
    </location>
</feature>
<gene>
    <name evidence="8" type="ORF">DNL40_04060</name>
</gene>